<organism evidence="2 3">
    <name type="scientific">Naematelia encephala</name>
    <dbReference type="NCBI Taxonomy" id="71784"/>
    <lineage>
        <taxon>Eukaryota</taxon>
        <taxon>Fungi</taxon>
        <taxon>Dikarya</taxon>
        <taxon>Basidiomycota</taxon>
        <taxon>Agaricomycotina</taxon>
        <taxon>Tremellomycetes</taxon>
        <taxon>Tremellales</taxon>
        <taxon>Naemateliaceae</taxon>
        <taxon>Naematelia</taxon>
    </lineage>
</organism>
<accession>A0A1Y2AF02</accession>
<name>A0A1Y2AF02_9TREE</name>
<protein>
    <submittedName>
        <fullName evidence="2">Uncharacterized protein</fullName>
    </submittedName>
</protein>
<sequence>MTTPTSMMCHKKSIWTDLLSPSVHIAMFSTPIRHRRDVRRRPKIAPAGRGRVKASLRNPTQLISIPRLPLSAEETPSAANGRLASVRAAEEAILVATEGTVPVLGVMTVPLSLSFLTMPPKRSPKAPGKRTAPKRKPKAAPAEGDTAEDEPTGSKR</sequence>
<feature type="compositionally biased region" description="Acidic residues" evidence="1">
    <location>
        <begin position="145"/>
        <end position="156"/>
    </location>
</feature>
<feature type="region of interest" description="Disordered" evidence="1">
    <location>
        <begin position="116"/>
        <end position="156"/>
    </location>
</feature>
<feature type="compositionally biased region" description="Basic residues" evidence="1">
    <location>
        <begin position="122"/>
        <end position="138"/>
    </location>
</feature>
<evidence type="ECO:0000313" key="3">
    <source>
        <dbReference type="Proteomes" id="UP000193986"/>
    </source>
</evidence>
<dbReference type="EMBL" id="MCFC01000117">
    <property type="protein sequence ID" value="ORY21168.1"/>
    <property type="molecule type" value="Genomic_DNA"/>
</dbReference>
<evidence type="ECO:0000313" key="2">
    <source>
        <dbReference type="EMBL" id="ORY21168.1"/>
    </source>
</evidence>
<evidence type="ECO:0000256" key="1">
    <source>
        <dbReference type="SAM" id="MobiDB-lite"/>
    </source>
</evidence>
<gene>
    <name evidence="2" type="ORF">BCR39DRAFT_508465</name>
</gene>
<proteinExistence type="predicted"/>
<dbReference type="InParanoid" id="A0A1Y2AF02"/>
<reference evidence="2 3" key="1">
    <citation type="submission" date="2016-07" db="EMBL/GenBank/DDBJ databases">
        <title>Pervasive Adenine N6-methylation of Active Genes in Fungi.</title>
        <authorList>
            <consortium name="DOE Joint Genome Institute"/>
            <person name="Mondo S.J."/>
            <person name="Dannebaum R.O."/>
            <person name="Kuo R.C."/>
            <person name="Labutti K."/>
            <person name="Haridas S."/>
            <person name="Kuo A."/>
            <person name="Salamov A."/>
            <person name="Ahrendt S.R."/>
            <person name="Lipzen A."/>
            <person name="Sullivan W."/>
            <person name="Andreopoulos W.B."/>
            <person name="Clum A."/>
            <person name="Lindquist E."/>
            <person name="Daum C."/>
            <person name="Ramamoorthy G.K."/>
            <person name="Gryganskyi A."/>
            <person name="Culley D."/>
            <person name="Magnuson J.K."/>
            <person name="James T.Y."/>
            <person name="O'Malley M.A."/>
            <person name="Stajich J.E."/>
            <person name="Spatafora J.W."/>
            <person name="Visel A."/>
            <person name="Grigoriev I.V."/>
        </authorList>
    </citation>
    <scope>NUCLEOTIDE SEQUENCE [LARGE SCALE GENOMIC DNA]</scope>
    <source>
        <strain evidence="2 3">68-887.2</strain>
    </source>
</reference>
<keyword evidence="3" id="KW-1185">Reference proteome</keyword>
<comment type="caution">
    <text evidence="2">The sequence shown here is derived from an EMBL/GenBank/DDBJ whole genome shotgun (WGS) entry which is preliminary data.</text>
</comment>
<dbReference type="AlphaFoldDB" id="A0A1Y2AF02"/>
<dbReference type="Proteomes" id="UP000193986">
    <property type="component" value="Unassembled WGS sequence"/>
</dbReference>